<sequence>MATVFCNKTFVTFFVTKSLSLFLEFTFWDFVDSMKNAVDLRRRRVDSYTHKERR</sequence>
<evidence type="ECO:0000313" key="1">
    <source>
        <dbReference type="EMBL" id="QHU15336.1"/>
    </source>
</evidence>
<organism evidence="1">
    <name type="scientific">viral metagenome</name>
    <dbReference type="NCBI Taxonomy" id="1070528"/>
    <lineage>
        <taxon>unclassified sequences</taxon>
        <taxon>metagenomes</taxon>
        <taxon>organismal metagenomes</taxon>
    </lineage>
</organism>
<proteinExistence type="predicted"/>
<reference evidence="1" key="1">
    <citation type="journal article" date="2020" name="Nature">
        <title>Giant virus diversity and host interactions through global metagenomics.</title>
        <authorList>
            <person name="Schulz F."/>
            <person name="Roux S."/>
            <person name="Paez-Espino D."/>
            <person name="Jungbluth S."/>
            <person name="Walsh D.A."/>
            <person name="Denef V.J."/>
            <person name="McMahon K.D."/>
            <person name="Konstantinidis K.T."/>
            <person name="Eloe-Fadrosh E.A."/>
            <person name="Kyrpides N.C."/>
            <person name="Woyke T."/>
        </authorList>
    </citation>
    <scope>NUCLEOTIDE SEQUENCE</scope>
    <source>
        <strain evidence="1">GVMAG-S-1103017-68</strain>
    </source>
</reference>
<accession>A0A6C0KDY0</accession>
<dbReference type="AlphaFoldDB" id="A0A6C0KDY0"/>
<protein>
    <submittedName>
        <fullName evidence="1">Uncharacterized protein</fullName>
    </submittedName>
</protein>
<name>A0A6C0KDY0_9ZZZZ</name>
<dbReference type="EMBL" id="MN740855">
    <property type="protein sequence ID" value="QHU15336.1"/>
    <property type="molecule type" value="Genomic_DNA"/>
</dbReference>